<comment type="similarity">
    <text evidence="5">Belongs to the BI1 family.</text>
</comment>
<dbReference type="GeneID" id="25726579"/>
<protein>
    <submittedName>
        <fullName evidence="6">Uncharacterized protein</fullName>
    </submittedName>
</protein>
<keyword evidence="4 5" id="KW-0472">Membrane</keyword>
<comment type="subcellular location">
    <subcellularLocation>
        <location evidence="1">Membrane</location>
        <topology evidence="1">Multi-pass membrane protein</topology>
    </subcellularLocation>
</comment>
<dbReference type="Proteomes" id="UP000054498">
    <property type="component" value="Unassembled WGS sequence"/>
</dbReference>
<evidence type="ECO:0000313" key="7">
    <source>
        <dbReference type="Proteomes" id="UP000054498"/>
    </source>
</evidence>
<feature type="transmembrane region" description="Helical" evidence="5">
    <location>
        <begin position="117"/>
        <end position="138"/>
    </location>
</feature>
<gene>
    <name evidence="6" type="ORF">MNEG_0461</name>
</gene>
<evidence type="ECO:0000313" key="6">
    <source>
        <dbReference type="EMBL" id="KIZ07493.1"/>
    </source>
</evidence>
<keyword evidence="2 5" id="KW-0812">Transmembrane</keyword>
<dbReference type="KEGG" id="mng:MNEG_0461"/>
<dbReference type="AlphaFoldDB" id="A0A0D2KBA4"/>
<feature type="transmembrane region" description="Helical" evidence="5">
    <location>
        <begin position="20"/>
        <end position="46"/>
    </location>
</feature>
<evidence type="ECO:0000256" key="1">
    <source>
        <dbReference type="ARBA" id="ARBA00004141"/>
    </source>
</evidence>
<name>A0A0D2KBA4_9CHLO</name>
<organism evidence="6 7">
    <name type="scientific">Monoraphidium neglectum</name>
    <dbReference type="NCBI Taxonomy" id="145388"/>
    <lineage>
        <taxon>Eukaryota</taxon>
        <taxon>Viridiplantae</taxon>
        <taxon>Chlorophyta</taxon>
        <taxon>core chlorophytes</taxon>
        <taxon>Chlorophyceae</taxon>
        <taxon>CS clade</taxon>
        <taxon>Sphaeropleales</taxon>
        <taxon>Selenastraceae</taxon>
        <taxon>Monoraphidium</taxon>
    </lineage>
</organism>
<evidence type="ECO:0000256" key="4">
    <source>
        <dbReference type="ARBA" id="ARBA00023136"/>
    </source>
</evidence>
<dbReference type="GO" id="GO:0016020">
    <property type="term" value="C:membrane"/>
    <property type="evidence" value="ECO:0007669"/>
    <property type="project" value="UniProtKB-SubCell"/>
</dbReference>
<keyword evidence="7" id="KW-1185">Reference proteome</keyword>
<evidence type="ECO:0000256" key="3">
    <source>
        <dbReference type="ARBA" id="ARBA00022989"/>
    </source>
</evidence>
<sequence>MAFADAQMRNAFVRKVFGIVFIQLLITVGVAYYAAWGVAFGIVLVISCVEKARRQFPLNVILLGLFTLAEAWLVGMITSFHDIDAVLLAFLVTCAAVAGLTIFAINTKIDATKWGSMLGVLTIVLLVLVLAGLFFPFRSGSNKILYLAISGLAALLFSAYLIYDIQAVMGGRRGAYSPDDYVAAAMSIYLDIVQLFIAILSIIGLSNNN</sequence>
<accession>A0A0D2KBA4</accession>
<dbReference type="PANTHER" id="PTHR23291">
    <property type="entry name" value="BAX INHIBITOR-RELATED"/>
    <property type="match status" value="1"/>
</dbReference>
<feature type="transmembrane region" description="Helical" evidence="5">
    <location>
        <begin position="58"/>
        <end position="80"/>
    </location>
</feature>
<reference evidence="6 7" key="1">
    <citation type="journal article" date="2013" name="BMC Genomics">
        <title>Reconstruction of the lipid metabolism for the microalga Monoraphidium neglectum from its genome sequence reveals characteristics suitable for biofuel production.</title>
        <authorList>
            <person name="Bogen C."/>
            <person name="Al-Dilaimi A."/>
            <person name="Albersmeier A."/>
            <person name="Wichmann J."/>
            <person name="Grundmann M."/>
            <person name="Rupp O."/>
            <person name="Lauersen K.J."/>
            <person name="Blifernez-Klassen O."/>
            <person name="Kalinowski J."/>
            <person name="Goesmann A."/>
            <person name="Mussgnug J.H."/>
            <person name="Kruse O."/>
        </authorList>
    </citation>
    <scope>NUCLEOTIDE SEQUENCE [LARGE SCALE GENOMIC DNA]</scope>
    <source>
        <strain evidence="6 7">SAG 48.87</strain>
    </source>
</reference>
<dbReference type="EMBL" id="KK100256">
    <property type="protein sequence ID" value="KIZ07493.1"/>
    <property type="molecule type" value="Genomic_DNA"/>
</dbReference>
<keyword evidence="3 5" id="KW-1133">Transmembrane helix</keyword>
<dbReference type="OrthoDB" id="7933078at2759"/>
<proteinExistence type="inferred from homology"/>
<dbReference type="RefSeq" id="XP_013906512.1">
    <property type="nucleotide sequence ID" value="XM_014051058.1"/>
</dbReference>
<feature type="transmembrane region" description="Helical" evidence="5">
    <location>
        <begin position="144"/>
        <end position="163"/>
    </location>
</feature>
<dbReference type="STRING" id="145388.A0A0D2KBA4"/>
<feature type="transmembrane region" description="Helical" evidence="5">
    <location>
        <begin position="86"/>
        <end position="105"/>
    </location>
</feature>
<dbReference type="Pfam" id="PF01027">
    <property type="entry name" value="Bax1-I"/>
    <property type="match status" value="1"/>
</dbReference>
<dbReference type="InterPro" id="IPR006214">
    <property type="entry name" value="Bax_inhibitor_1-related"/>
</dbReference>
<evidence type="ECO:0000256" key="2">
    <source>
        <dbReference type="ARBA" id="ARBA00022692"/>
    </source>
</evidence>
<dbReference type="PANTHER" id="PTHR23291:SF47">
    <property type="entry name" value="TRANSMEMBRANE BAX INHIBITOR MOTIF CONTAINING 7"/>
    <property type="match status" value="1"/>
</dbReference>
<feature type="transmembrane region" description="Helical" evidence="5">
    <location>
        <begin position="184"/>
        <end position="205"/>
    </location>
</feature>
<evidence type="ECO:0000256" key="5">
    <source>
        <dbReference type="RuleBase" id="RU004379"/>
    </source>
</evidence>